<reference evidence="1" key="1">
    <citation type="submission" date="2014-11" db="EMBL/GenBank/DDBJ databases">
        <authorList>
            <person name="Otto D Thomas"/>
            <person name="Naeem Raeece"/>
        </authorList>
    </citation>
    <scope>NUCLEOTIDE SEQUENCE</scope>
</reference>
<protein>
    <submittedName>
        <fullName evidence="1">Uncharacterized protein</fullName>
    </submittedName>
</protein>
<evidence type="ECO:0000313" key="1">
    <source>
        <dbReference type="EMBL" id="CEM10848.1"/>
    </source>
</evidence>
<name>A0A0G4FCC1_9ALVE</name>
<sequence>MDYLASTFSDFSVRLRLTKSHEDEIEELRNRLQAFLSDFFKQKPDPPSVEELLSRDFECLVDEYPVFWMSVAQRDSGEDNRPAKLSLKDYWDRISDALYVLGQRSQVVCWLEHLKICAIFRTHTGFQELLVDRSSAAREISQSPVLQEALIAEAEAMVRDLKSSESSEDGRKTELDKLAEVLDLLRACKGPRVPRLFEKKKDDGFGFTRLTQFGLQAFSVACFFHF</sequence>
<dbReference type="AlphaFoldDB" id="A0A0G4FCC1"/>
<dbReference type="EMBL" id="CDMZ01000277">
    <property type="protein sequence ID" value="CEM10848.1"/>
    <property type="molecule type" value="Genomic_DNA"/>
</dbReference>
<proteinExistence type="predicted"/>
<accession>A0A0G4FCC1</accession>
<dbReference type="VEuPathDB" id="CryptoDB:Cvel_16306"/>
<organism evidence="1">
    <name type="scientific">Chromera velia CCMP2878</name>
    <dbReference type="NCBI Taxonomy" id="1169474"/>
    <lineage>
        <taxon>Eukaryota</taxon>
        <taxon>Sar</taxon>
        <taxon>Alveolata</taxon>
        <taxon>Colpodellida</taxon>
        <taxon>Chromeraceae</taxon>
        <taxon>Chromera</taxon>
    </lineage>
</organism>
<gene>
    <name evidence="1" type="ORF">Cvel_16306</name>
</gene>